<dbReference type="GeneID" id="37618730"/>
<keyword evidence="4" id="KW-0167">Capsid protein</keyword>
<dbReference type="RefSeq" id="YP_009507710.1">
    <property type="nucleotide sequence ID" value="NC_038597.1"/>
</dbReference>
<dbReference type="GO" id="GO:0140267">
    <property type="term" value="P:symbiont entry into host cell via permeabilization of host membrane"/>
    <property type="evidence" value="ECO:0007669"/>
    <property type="project" value="UniProtKB-KW"/>
</dbReference>
<dbReference type="EMBL" id="JQ610670">
    <property type="protein sequence ID" value="AFX73381.1"/>
    <property type="molecule type" value="Genomic_RNA"/>
</dbReference>
<keyword evidence="6" id="KW-1173">Viral penetration via permeabilization of host membrane</keyword>
<sequence>MGKFIKALKKIGKTTGRVLTSDSAKKIYSTLGNAALRFVESDVGNATIDGLIQGTAQSIINGENLGESIKQSVVLNVLHSLDSPPDPLSPGEQGVYDKLKDLDRISKEQMLFEKYQNEIQQQLGEEVIKLRKYALGEERMIEELGGEVKAVDYALDGLIKIDKLQEGQMQRLYTALSKERIQRTQDEVAMVKDYNDKIEALQSAISVERDALQEEAVQEIVEMATNVVETASEEVPVFGAATANVIATGRAIEGTLKLKNVIEKLSGIDLSHTIRTRVEPRTLDAVLDYPDSAVPEKRLAEGVYSKLTTIREHLQEHEHVKKTMVPKLEQWYKDNNNKWHPKVINQSKIPRESQPQIHVYCAPWDSDYIFMLRVNSPHHMECGFFFGIDLQQEFVYYEDLNQEAHHLNRGAIEVAGRSFRQAYREFLAASANREAPGKHHDRLLRSANGSPIYLASLHYSGSYEEVKMNALRVVHDEKLQLHLLRGPLHYQRRIIMAAIMHGVKILEEPFDTRFLLQGL</sequence>
<name>W5QLZ9_9REOV</name>
<dbReference type="Proteomes" id="UP000119730">
    <property type="component" value="Genome"/>
</dbReference>
<dbReference type="InterPro" id="IPR000145">
    <property type="entry name" value="Capsid_VP5_Orbivir"/>
</dbReference>
<evidence type="ECO:0000256" key="6">
    <source>
        <dbReference type="ARBA" id="ARBA00022648"/>
    </source>
</evidence>
<dbReference type="KEGG" id="vg:37618730"/>
<evidence type="ECO:0000256" key="9">
    <source>
        <dbReference type="ARBA" id="ARBA00023296"/>
    </source>
</evidence>
<keyword evidence="8" id="KW-0946">Virion</keyword>
<evidence type="ECO:0000256" key="10">
    <source>
        <dbReference type="ARBA" id="ARBA00024835"/>
    </source>
</evidence>
<proteinExistence type="inferred from homology"/>
<evidence type="ECO:0000256" key="7">
    <source>
        <dbReference type="ARBA" id="ARBA00022770"/>
    </source>
</evidence>
<evidence type="ECO:0000313" key="12">
    <source>
        <dbReference type="Proteomes" id="UP000119730"/>
    </source>
</evidence>
<comment type="subcellular location">
    <subcellularLocation>
        <location evidence="1">Virion</location>
    </subcellularLocation>
</comment>
<keyword evidence="5" id="KW-1162">Viral penetration into host cytoplasm</keyword>
<reference evidence="11 12" key="1">
    <citation type="submission" date="2012-02" db="EMBL/GenBank/DDBJ databases">
        <title>The genome sequences of Lebombo, Orungo and Changuinola viruses (genus Orbivirus, family Reoviridae).</title>
        <authorList>
            <person name="Attoui H."/>
            <person name="Mohd Jaafar F."/>
            <person name="Mertens P.P.C."/>
            <person name="Belhouchet M."/>
        </authorList>
    </citation>
    <scope>NUCLEOTIDE SEQUENCE [LARGE SCALE GENOMIC DNA]</scope>
    <source>
        <strain evidence="11">SAAR 3896</strain>
    </source>
</reference>
<comment type="similarity">
    <text evidence="2">Belongs to the orbivirus VP5 family.</text>
</comment>
<accession>W5QLZ9</accession>
<dbReference type="OrthoDB" id="8954at10239"/>
<comment type="function">
    <text evidence="10">VP5 protein is one of the two proteins (with VP2) which constitute the virus particle outer capsid. Acts as a membrane permeabilization protein that mediates release of viral particles from endosomal compartments into the cytoplasm. Permeabilization activity is probably negatively regulated by VP2 and is triggered by endosomal degradation of VP2 and exposure to low pH.</text>
</comment>
<keyword evidence="7" id="KW-1152">Outer capsid protein</keyword>
<protein>
    <recommendedName>
        <fullName evidence="3">Outer capsid protein VP5</fullName>
    </recommendedName>
</protein>
<evidence type="ECO:0000256" key="8">
    <source>
        <dbReference type="ARBA" id="ARBA00022844"/>
    </source>
</evidence>
<evidence type="ECO:0000256" key="5">
    <source>
        <dbReference type="ARBA" id="ARBA00022595"/>
    </source>
</evidence>
<evidence type="ECO:0000256" key="1">
    <source>
        <dbReference type="ARBA" id="ARBA00004328"/>
    </source>
</evidence>
<evidence type="ECO:0000256" key="3">
    <source>
        <dbReference type="ARBA" id="ARBA00015353"/>
    </source>
</evidence>
<dbReference type="GO" id="GO:0039624">
    <property type="term" value="C:viral outer capsid"/>
    <property type="evidence" value="ECO:0007669"/>
    <property type="project" value="UniProtKB-KW"/>
</dbReference>
<organism evidence="11 12">
    <name type="scientific">Lebombo virus</name>
    <dbReference type="NCBI Taxonomy" id="40057"/>
    <lineage>
        <taxon>Viruses</taxon>
        <taxon>Riboviria</taxon>
        <taxon>Orthornavirae</taxon>
        <taxon>Duplornaviricota</taxon>
        <taxon>Resentoviricetes</taxon>
        <taxon>Reovirales</taxon>
        <taxon>Sedoreoviridae</taxon>
        <taxon>Orbivirus</taxon>
        <taxon>Orbivirus lebomboense</taxon>
    </lineage>
</organism>
<dbReference type="Pfam" id="PF00901">
    <property type="entry name" value="Orbi_VP5"/>
    <property type="match status" value="1"/>
</dbReference>
<evidence type="ECO:0000313" key="11">
    <source>
        <dbReference type="EMBL" id="AFX73381.1"/>
    </source>
</evidence>
<evidence type="ECO:0000256" key="4">
    <source>
        <dbReference type="ARBA" id="ARBA00022561"/>
    </source>
</evidence>
<keyword evidence="12" id="KW-1185">Reference proteome</keyword>
<evidence type="ECO:0000256" key="2">
    <source>
        <dbReference type="ARBA" id="ARBA00007624"/>
    </source>
</evidence>
<dbReference type="GO" id="GO:0005198">
    <property type="term" value="F:structural molecule activity"/>
    <property type="evidence" value="ECO:0007669"/>
    <property type="project" value="InterPro"/>
</dbReference>
<keyword evidence="9" id="KW-1160">Virus entry into host cell</keyword>